<sequence length="252" mass="27045">MAVSMHSIIVVPPDCEGPGSHLRIGPGERLAFGRTTPGNDLVIAHDGVSRVAGEITAHRAFWILSNHSAHQTYVVENPEGAGEHVKVAPGRQDAPIPFEFSRVVLPAAGDLLSFDVWAPCHGFRARAAGPGAPGAATAPAFALDRTKRYFAVLAALCEPRLRRAPHAPLPTVDEVVERLRPSWPAASRSAVSWNIDYLAVKLRLRPGPDTPVPGQRLNGKKESLVSLALRFDLVREEDLLLLTAPVPSKAVS</sequence>
<evidence type="ECO:0000313" key="2">
    <source>
        <dbReference type="Proteomes" id="UP000658320"/>
    </source>
</evidence>
<gene>
    <name evidence="1" type="ORF">GCM10010251_14980</name>
</gene>
<organism evidence="1 2">
    <name type="scientific">Streptomyces aurantiogriseus</name>
    <dbReference type="NCBI Taxonomy" id="66870"/>
    <lineage>
        <taxon>Bacteria</taxon>
        <taxon>Bacillati</taxon>
        <taxon>Actinomycetota</taxon>
        <taxon>Actinomycetes</taxon>
        <taxon>Kitasatosporales</taxon>
        <taxon>Streptomycetaceae</taxon>
        <taxon>Streptomyces</taxon>
    </lineage>
</organism>
<reference evidence="1" key="1">
    <citation type="journal article" date="2014" name="Int. J. Syst. Evol. Microbiol.">
        <title>Complete genome sequence of Corynebacterium casei LMG S-19264T (=DSM 44701T), isolated from a smear-ripened cheese.</title>
        <authorList>
            <consortium name="US DOE Joint Genome Institute (JGI-PGF)"/>
            <person name="Walter F."/>
            <person name="Albersmeier A."/>
            <person name="Kalinowski J."/>
            <person name="Ruckert C."/>
        </authorList>
    </citation>
    <scope>NUCLEOTIDE SEQUENCE</scope>
    <source>
        <strain evidence="1">JCM 4346</strain>
    </source>
</reference>
<dbReference type="AlphaFoldDB" id="A0A918C049"/>
<evidence type="ECO:0000313" key="1">
    <source>
        <dbReference type="EMBL" id="GGR00548.1"/>
    </source>
</evidence>
<dbReference type="Proteomes" id="UP000658320">
    <property type="component" value="Unassembled WGS sequence"/>
</dbReference>
<comment type="caution">
    <text evidence="1">The sequence shown here is derived from an EMBL/GenBank/DDBJ whole genome shotgun (WGS) entry which is preliminary data.</text>
</comment>
<dbReference type="SUPFAM" id="SSF49879">
    <property type="entry name" value="SMAD/FHA domain"/>
    <property type="match status" value="1"/>
</dbReference>
<evidence type="ECO:0008006" key="3">
    <source>
        <dbReference type="Google" id="ProtNLM"/>
    </source>
</evidence>
<accession>A0A918C049</accession>
<proteinExistence type="predicted"/>
<reference evidence="1" key="2">
    <citation type="submission" date="2020-09" db="EMBL/GenBank/DDBJ databases">
        <authorList>
            <person name="Sun Q."/>
            <person name="Ohkuma M."/>
        </authorList>
    </citation>
    <scope>NUCLEOTIDE SEQUENCE</scope>
    <source>
        <strain evidence="1">JCM 4346</strain>
    </source>
</reference>
<dbReference type="Gene3D" id="2.60.200.20">
    <property type="match status" value="1"/>
</dbReference>
<dbReference type="InterPro" id="IPR008984">
    <property type="entry name" value="SMAD_FHA_dom_sf"/>
</dbReference>
<name>A0A918C049_9ACTN</name>
<protein>
    <recommendedName>
        <fullName evidence="3">FHA domain-containing protein</fullName>
    </recommendedName>
</protein>
<keyword evidence="2" id="KW-1185">Reference proteome</keyword>
<dbReference type="EMBL" id="BMSX01000003">
    <property type="protein sequence ID" value="GGR00548.1"/>
    <property type="molecule type" value="Genomic_DNA"/>
</dbReference>